<organism evidence="1">
    <name type="scientific">Medicago truncatula</name>
    <name type="common">Barrel medic</name>
    <name type="synonym">Medicago tribuloides</name>
    <dbReference type="NCBI Taxonomy" id="3880"/>
    <lineage>
        <taxon>Eukaryota</taxon>
        <taxon>Viridiplantae</taxon>
        <taxon>Streptophyta</taxon>
        <taxon>Embryophyta</taxon>
        <taxon>Tracheophyta</taxon>
        <taxon>Spermatophyta</taxon>
        <taxon>Magnoliopsida</taxon>
        <taxon>eudicotyledons</taxon>
        <taxon>Gunneridae</taxon>
        <taxon>Pentapetalae</taxon>
        <taxon>rosids</taxon>
        <taxon>fabids</taxon>
        <taxon>Fabales</taxon>
        <taxon>Fabaceae</taxon>
        <taxon>Papilionoideae</taxon>
        <taxon>50 kb inversion clade</taxon>
        <taxon>NPAAA clade</taxon>
        <taxon>Hologalegina</taxon>
        <taxon>IRL clade</taxon>
        <taxon>Trifolieae</taxon>
        <taxon>Medicago</taxon>
    </lineage>
</organism>
<name>A0A396GGH6_MEDTR</name>
<dbReference type="Gramene" id="rna45558">
    <property type="protein sequence ID" value="RHN39528.1"/>
    <property type="gene ID" value="gene45558"/>
</dbReference>
<comment type="caution">
    <text evidence="1">The sequence shown here is derived from an EMBL/GenBank/DDBJ whole genome shotgun (WGS) entry which is preliminary data.</text>
</comment>
<reference evidence="1" key="1">
    <citation type="journal article" date="2018" name="Nat. Plants">
        <title>Whole-genome landscape of Medicago truncatula symbiotic genes.</title>
        <authorList>
            <person name="Pecrix Y."/>
            <person name="Gamas P."/>
            <person name="Carrere S."/>
        </authorList>
    </citation>
    <scope>NUCLEOTIDE SEQUENCE</scope>
    <source>
        <tissue evidence="1">Leaves</tissue>
    </source>
</reference>
<sequence length="64" mass="7453">MLGSSFFRPHSPSLSFSQIMSAHTSSEPGRNPTRILSPYLTWTENSINLIVFRLMRREHWFLVS</sequence>
<evidence type="ECO:0000313" key="1">
    <source>
        <dbReference type="EMBL" id="RHN39528.1"/>
    </source>
</evidence>
<protein>
    <submittedName>
        <fullName evidence="1">Uncharacterized protein</fullName>
    </submittedName>
</protein>
<proteinExistence type="predicted"/>
<dbReference type="EMBL" id="PSQE01000008">
    <property type="protein sequence ID" value="RHN39528.1"/>
    <property type="molecule type" value="Genomic_DNA"/>
</dbReference>
<dbReference type="Proteomes" id="UP000265566">
    <property type="component" value="Chromosome 8"/>
</dbReference>
<dbReference type="AlphaFoldDB" id="A0A396GGH6"/>
<gene>
    <name evidence="1" type="ORF">MtrunA17_Chr8g0344781</name>
</gene>
<accession>A0A396GGH6</accession>